<evidence type="ECO:0000256" key="1">
    <source>
        <dbReference type="SAM" id="Phobius"/>
    </source>
</evidence>
<keyword evidence="1" id="KW-0812">Transmembrane</keyword>
<dbReference type="AlphaFoldDB" id="A0A1C6XEU9"/>
<evidence type="ECO:0000313" key="3">
    <source>
        <dbReference type="Proteomes" id="UP000507163"/>
    </source>
</evidence>
<accession>A0A1C6XEU9</accession>
<keyword evidence="1" id="KW-0472">Membrane</keyword>
<dbReference type="EMBL" id="LT608176">
    <property type="protein sequence ID" value="SCM02208.1"/>
    <property type="molecule type" value="Genomic_DNA"/>
</dbReference>
<evidence type="ECO:0008006" key="4">
    <source>
        <dbReference type="Google" id="ProtNLM"/>
    </source>
</evidence>
<keyword evidence="1" id="KW-1133">Transmembrane helix</keyword>
<reference evidence="2 3" key="1">
    <citation type="submission" date="2016-08" db="EMBL/GenBank/DDBJ databases">
        <authorList>
            <consortium name="Pathogen Informatics"/>
        </authorList>
    </citation>
    <scope>NUCLEOTIDE SEQUENCE [LARGE SCALE GENOMIC DNA]</scope>
    <source>
        <strain evidence="2 3">AJ</strain>
    </source>
</reference>
<proteinExistence type="predicted"/>
<feature type="transmembrane region" description="Helical" evidence="1">
    <location>
        <begin position="100"/>
        <end position="120"/>
    </location>
</feature>
<name>A0A1C6XEU9_PLACU</name>
<gene>
    <name evidence="2" type="ORF">PCHAJ_000233400</name>
</gene>
<sequence length="196" mass="23221">MKEIVFLILPVGIILSICLLSGVVMFQQFAIYIQKKSINFEIYSYKISISISSLISLYSLARFLFTLFELKNFNDENIDYLNAPNFRNSYLKKIRLQRNFWILLLCTITWIFFVRFTYLLGYYRGCVKKINDEFEKILEAKRDSQGIQKKLSQIFRTTEPKNTKIDEANNLNKTKNEKIVDDLSKDKKGNTIRQRH</sequence>
<dbReference type="Proteomes" id="UP000507163">
    <property type="component" value="Chromosome 10"/>
</dbReference>
<feature type="transmembrane region" description="Helical" evidence="1">
    <location>
        <begin position="6"/>
        <end position="26"/>
    </location>
</feature>
<protein>
    <recommendedName>
        <fullName evidence="4">Endoplasmic reticulum transmembrane protein</fullName>
    </recommendedName>
</protein>
<organism evidence="2 3">
    <name type="scientific">Plasmodium chabaudi chabaudi</name>
    <dbReference type="NCBI Taxonomy" id="31271"/>
    <lineage>
        <taxon>Eukaryota</taxon>
        <taxon>Sar</taxon>
        <taxon>Alveolata</taxon>
        <taxon>Apicomplexa</taxon>
        <taxon>Aconoidasida</taxon>
        <taxon>Haemosporida</taxon>
        <taxon>Plasmodiidae</taxon>
        <taxon>Plasmodium</taxon>
        <taxon>Plasmodium (Vinckeia)</taxon>
    </lineage>
</organism>
<feature type="transmembrane region" description="Helical" evidence="1">
    <location>
        <begin position="47"/>
        <end position="65"/>
    </location>
</feature>
<evidence type="ECO:0000313" key="2">
    <source>
        <dbReference type="EMBL" id="SCM02208.1"/>
    </source>
</evidence>